<accession>A0A8J6NQ37</accession>
<name>A0A8J6NQ37_9BACT</name>
<sequence length="156" mass="18067">MKPEAFVHDSQSEFGSTMKEYHDLFGKVRLEHKSNGLALQGDRVEYDFGKFSLALSKHSVGLQAVDIFLWLSQRRDKIKSMGLGDKLLDVTEPFYISRISSEMINRGWLYKLSNCDLTEEQIEEGKKTIEKMETIHLEKQKEFLEKQGSKDNKTKC</sequence>
<protein>
    <submittedName>
        <fullName evidence="1">Uncharacterized protein</fullName>
    </submittedName>
</protein>
<comment type="caution">
    <text evidence="1">The sequence shown here is derived from an EMBL/GenBank/DDBJ whole genome shotgun (WGS) entry which is preliminary data.</text>
</comment>
<organism evidence="1 2">
    <name type="scientific">Candidatus Desulfatibia vada</name>
    <dbReference type="NCBI Taxonomy" id="2841696"/>
    <lineage>
        <taxon>Bacteria</taxon>
        <taxon>Pseudomonadati</taxon>
        <taxon>Thermodesulfobacteriota</taxon>
        <taxon>Desulfobacteria</taxon>
        <taxon>Desulfobacterales</taxon>
        <taxon>Desulfobacterales incertae sedis</taxon>
        <taxon>Candidatus Desulfatibia</taxon>
    </lineage>
</organism>
<dbReference type="AlphaFoldDB" id="A0A8J6NQ37"/>
<dbReference type="Proteomes" id="UP000605201">
    <property type="component" value="Unassembled WGS sequence"/>
</dbReference>
<proteinExistence type="predicted"/>
<gene>
    <name evidence="1" type="ORF">H8D96_00045</name>
</gene>
<dbReference type="EMBL" id="JACNIG010000003">
    <property type="protein sequence ID" value="MBC8430289.1"/>
    <property type="molecule type" value="Genomic_DNA"/>
</dbReference>
<evidence type="ECO:0000313" key="1">
    <source>
        <dbReference type="EMBL" id="MBC8430289.1"/>
    </source>
</evidence>
<evidence type="ECO:0000313" key="2">
    <source>
        <dbReference type="Proteomes" id="UP000605201"/>
    </source>
</evidence>
<reference evidence="1 2" key="1">
    <citation type="submission" date="2020-08" db="EMBL/GenBank/DDBJ databases">
        <title>Bridging the membrane lipid divide: bacteria of the FCB group superphylum have the potential to synthesize archaeal ether lipids.</title>
        <authorList>
            <person name="Villanueva L."/>
            <person name="Von Meijenfeldt F.A.B."/>
            <person name="Westbye A.B."/>
            <person name="Yadav S."/>
            <person name="Hopmans E.C."/>
            <person name="Dutilh B.E."/>
            <person name="Sinninghe Damste J.S."/>
        </authorList>
    </citation>
    <scope>NUCLEOTIDE SEQUENCE [LARGE SCALE GENOMIC DNA]</scope>
    <source>
        <strain evidence="1">NIOZ-UU17</strain>
    </source>
</reference>